<comment type="caution">
    <text evidence="3">The sequence shown here is derived from an EMBL/GenBank/DDBJ whole genome shotgun (WGS) entry which is preliminary data.</text>
</comment>
<dbReference type="Pfam" id="PF10091">
    <property type="entry name" value="Glycoamylase"/>
    <property type="match status" value="1"/>
</dbReference>
<protein>
    <submittedName>
        <fullName evidence="3">Tat pathway signal protein</fullName>
    </submittedName>
</protein>
<dbReference type="InterPro" id="IPR019282">
    <property type="entry name" value="Glycoamylase-like_cons_dom"/>
</dbReference>
<dbReference type="AlphaFoldDB" id="A0A832I1K3"/>
<evidence type="ECO:0000313" key="3">
    <source>
        <dbReference type="EMBL" id="HGZ43337.1"/>
    </source>
</evidence>
<dbReference type="PIRSF" id="PIRSF028431">
    <property type="entry name" value="UCP028431"/>
    <property type="match status" value="1"/>
</dbReference>
<accession>A0A832I1K3</accession>
<organism evidence="3">
    <name type="scientific">Eiseniibacteriota bacterium</name>
    <dbReference type="NCBI Taxonomy" id="2212470"/>
    <lineage>
        <taxon>Bacteria</taxon>
        <taxon>Candidatus Eiseniibacteriota</taxon>
    </lineage>
</organism>
<gene>
    <name evidence="3" type="ORF">ENR23_07930</name>
</gene>
<name>A0A832I1K3_UNCEI</name>
<dbReference type="Gene3D" id="1.50.10.140">
    <property type="match status" value="1"/>
</dbReference>
<feature type="region of interest" description="Disordered" evidence="1">
    <location>
        <begin position="1"/>
        <end position="25"/>
    </location>
</feature>
<reference evidence="3" key="1">
    <citation type="journal article" date="2020" name="mSystems">
        <title>Genome- and Community-Level Interaction Insights into Carbon Utilization and Element Cycling Functions of Hydrothermarchaeota in Hydrothermal Sediment.</title>
        <authorList>
            <person name="Zhou Z."/>
            <person name="Liu Y."/>
            <person name="Xu W."/>
            <person name="Pan J."/>
            <person name="Luo Z.H."/>
            <person name="Li M."/>
        </authorList>
    </citation>
    <scope>NUCLEOTIDE SEQUENCE [LARGE SCALE GENOMIC DNA]</scope>
    <source>
        <strain evidence="3">SpSt-381</strain>
    </source>
</reference>
<proteinExistence type="predicted"/>
<dbReference type="InterPro" id="IPR016883">
    <property type="entry name" value="UCP028431"/>
</dbReference>
<evidence type="ECO:0000256" key="1">
    <source>
        <dbReference type="SAM" id="MobiDB-lite"/>
    </source>
</evidence>
<dbReference type="EMBL" id="DSQF01000017">
    <property type="protein sequence ID" value="HGZ43337.1"/>
    <property type="molecule type" value="Genomic_DNA"/>
</dbReference>
<feature type="domain" description="Glycoamylase-like" evidence="2">
    <location>
        <begin position="204"/>
        <end position="448"/>
    </location>
</feature>
<sequence>MAAAALAPACRTSPARTPQPADAESLAPHETAFLDTLAERTFRWFWDVTDPRTGLTPDRWPTRSFASVAAVGFALTAYPIGAERGWISREQARARTLATLEFLWRAPQSDAPAGAAGHRGFFYHFLDPSTGHRFERVELSTMDTALLLGGALFAQTWFDGGHPDEVRIRAVAESLYRRVEWDWAQPRPPTLALGWHPESGHLPYDYRGYNETMLLYVLALGSPTHPAHPASWSAYTEGYRWGVFHGEEHLGFAPLFGHHYSHVWIDFRGIQDSVMRARGLDYHENSRRATLAQRAYALANPGRFRGYGPRLWGLTACDGPLDGEVETSTGRRAFRTYAARGASFTEVVDDGTVAPTAAGGSIPYAPRACVEVLLAMRADHGDDVFGRYGFVDALNPTLDVPAKLQHGRVVPGKGWYDTDHLGIDQGPILAMIENHRSGLVWRTMRRNPHLVRGLRRAGFTGGWLDAAPREP</sequence>
<evidence type="ECO:0000259" key="2">
    <source>
        <dbReference type="Pfam" id="PF10091"/>
    </source>
</evidence>